<feature type="compositionally biased region" description="Gly residues" evidence="7">
    <location>
        <begin position="204"/>
        <end position="215"/>
    </location>
</feature>
<dbReference type="InterPro" id="IPR036259">
    <property type="entry name" value="MFS_trans_sf"/>
</dbReference>
<feature type="compositionally biased region" description="Basic and acidic residues" evidence="7">
    <location>
        <begin position="339"/>
        <end position="349"/>
    </location>
</feature>
<dbReference type="EMBL" id="CM008965">
    <property type="protein sequence ID" value="PNW84001.1"/>
    <property type="molecule type" value="Genomic_DNA"/>
</dbReference>
<dbReference type="Proteomes" id="UP000006906">
    <property type="component" value="Chromosome 4"/>
</dbReference>
<dbReference type="InterPro" id="IPR002259">
    <property type="entry name" value="Eqnu_transpt"/>
</dbReference>
<evidence type="ECO:0000256" key="6">
    <source>
        <dbReference type="ARBA" id="ARBA00023136"/>
    </source>
</evidence>
<feature type="region of interest" description="Disordered" evidence="7">
    <location>
        <begin position="204"/>
        <end position="285"/>
    </location>
</feature>
<dbReference type="GeneID" id="66053100"/>
<feature type="transmembrane region" description="Helical" evidence="8">
    <location>
        <begin position="517"/>
        <end position="539"/>
    </location>
</feature>
<dbReference type="SUPFAM" id="SSF103473">
    <property type="entry name" value="MFS general substrate transporter"/>
    <property type="match status" value="1"/>
</dbReference>
<evidence type="ECO:0000313" key="9">
    <source>
        <dbReference type="EMBL" id="PNW84001.1"/>
    </source>
</evidence>
<dbReference type="PANTHER" id="PTHR10332:SF10">
    <property type="entry name" value="EQUILIBRATIVE NUCLEOSIDE TRANSPORTER 4"/>
    <property type="match status" value="1"/>
</dbReference>
<sequence length="571" mass="58126">MGLKLPSLAPLCFFLISVSYKLAFTAISSLLSQYSNQYGPDILLQLNVAYFFPSIPVLMLQTAFNDRMDRRLGLPGGALLRFLVGLGGLVALTHNFPQLTANSEKALLTATVLVGVSYGVAFGTSYQIASKFPSGATVALTTGFVSSGPVVLLMDLLLKDGPFYSEAALAQLFRWVSVVTSGGLVAALLLVLGSWRMLAASGPGGGGGGGGGGGRTVELRVSGSHHHHPPPPHRAPSYGASHYASSSVSTATASGAHMRHQGGAPNGAYSSSSAAAVPGAAGPGGSANGHFAAGSHLRDGHGYGHHALLLDFAENGGLGRHGGGGGGVGGPSGGGAGGDYRDSYRDHGPLHSSSSLGGGYGDEVGLGGSADESKVAKRELPLLRLMARISPAALAISVSVGTSMLIFPFFTYMSSTGLLGVRFAQVLFYIRLVGDIAGRMVPKRLQVTSVRGLMFWALVKLALVPVLFGCIFTPRLTGGDVTAVAVVALFWVLSGYLNTCSYLVAPTLVPPSAKSRASGLMTVAFQSACFAALLLAAAIQHLRLGDALAQMVGAAPAAAAAGQAAAAASPH</sequence>
<feature type="transmembrane region" description="Helical" evidence="8">
    <location>
        <begin position="72"/>
        <end position="94"/>
    </location>
</feature>
<dbReference type="RefSeq" id="XP_042925163.1">
    <property type="nucleotide sequence ID" value="XM_043061612.1"/>
</dbReference>
<evidence type="ECO:0000256" key="4">
    <source>
        <dbReference type="ARBA" id="ARBA00022692"/>
    </source>
</evidence>
<evidence type="ECO:0000256" key="2">
    <source>
        <dbReference type="ARBA" id="ARBA00007965"/>
    </source>
</evidence>
<dbReference type="KEGG" id="cre:CHLRE_04g212250v5"/>
<name>A0A2K3DTY9_CHLRE</name>
<keyword evidence="5 8" id="KW-1133">Transmembrane helix</keyword>
<feature type="transmembrane region" description="Helical" evidence="8">
    <location>
        <begin position="453"/>
        <end position="476"/>
    </location>
</feature>
<dbReference type="InParanoid" id="A0A2K3DTY9"/>
<feature type="transmembrane region" description="Helical" evidence="8">
    <location>
        <begin position="172"/>
        <end position="192"/>
    </location>
</feature>
<dbReference type="GO" id="GO:0005886">
    <property type="term" value="C:plasma membrane"/>
    <property type="evidence" value="ECO:0000318"/>
    <property type="project" value="GO_Central"/>
</dbReference>
<feature type="transmembrane region" description="Helical" evidence="8">
    <location>
        <begin position="42"/>
        <end position="60"/>
    </location>
</feature>
<keyword evidence="10" id="KW-1185">Reference proteome</keyword>
<evidence type="ECO:0000256" key="7">
    <source>
        <dbReference type="SAM" id="MobiDB-lite"/>
    </source>
</evidence>
<feature type="transmembrane region" description="Helical" evidence="8">
    <location>
        <begin position="106"/>
        <end position="126"/>
    </location>
</feature>
<evidence type="ECO:0000256" key="8">
    <source>
        <dbReference type="SAM" id="Phobius"/>
    </source>
</evidence>
<evidence type="ECO:0000256" key="1">
    <source>
        <dbReference type="ARBA" id="ARBA00004141"/>
    </source>
</evidence>
<keyword evidence="6 8" id="KW-0472">Membrane</keyword>
<evidence type="ECO:0000313" key="10">
    <source>
        <dbReference type="Proteomes" id="UP000006906"/>
    </source>
</evidence>
<gene>
    <name evidence="9" type="ORF">CHLRE_04g212250v5</name>
</gene>
<dbReference type="GO" id="GO:0005337">
    <property type="term" value="F:nucleoside transmembrane transporter activity"/>
    <property type="evidence" value="ECO:0000318"/>
    <property type="project" value="GO_Central"/>
</dbReference>
<feature type="transmembrane region" description="Helical" evidence="8">
    <location>
        <begin position="419"/>
        <end position="441"/>
    </location>
</feature>
<dbReference type="OrthoDB" id="46396at2759"/>
<accession>A0A2K3DTY9</accession>
<dbReference type="AlphaFoldDB" id="A0A2K3DTY9"/>
<evidence type="ECO:0000256" key="5">
    <source>
        <dbReference type="ARBA" id="ARBA00022989"/>
    </source>
</evidence>
<keyword evidence="4 8" id="KW-0812">Transmembrane</keyword>
<feature type="compositionally biased region" description="Gly residues" evidence="7">
    <location>
        <begin position="322"/>
        <end position="338"/>
    </location>
</feature>
<proteinExistence type="inferred from homology"/>
<organism evidence="9 10">
    <name type="scientific">Chlamydomonas reinhardtii</name>
    <name type="common">Chlamydomonas smithii</name>
    <dbReference type="NCBI Taxonomy" id="3055"/>
    <lineage>
        <taxon>Eukaryota</taxon>
        <taxon>Viridiplantae</taxon>
        <taxon>Chlorophyta</taxon>
        <taxon>core chlorophytes</taxon>
        <taxon>Chlorophyceae</taxon>
        <taxon>CS clade</taxon>
        <taxon>Chlamydomonadales</taxon>
        <taxon>Chlamydomonadaceae</taxon>
        <taxon>Chlamydomonas</taxon>
    </lineage>
</organism>
<feature type="region of interest" description="Disordered" evidence="7">
    <location>
        <begin position="322"/>
        <end position="359"/>
    </location>
</feature>
<dbReference type="PANTHER" id="PTHR10332">
    <property type="entry name" value="EQUILIBRATIVE NUCLEOSIDE TRANSPORTER"/>
    <property type="match status" value="1"/>
</dbReference>
<feature type="transmembrane region" description="Helical" evidence="8">
    <location>
        <begin position="392"/>
        <end position="413"/>
    </location>
</feature>
<keyword evidence="3" id="KW-0813">Transport</keyword>
<feature type="compositionally biased region" description="Low complexity" evidence="7">
    <location>
        <begin position="237"/>
        <end position="280"/>
    </location>
</feature>
<feature type="transmembrane region" description="Helical" evidence="8">
    <location>
        <begin position="482"/>
        <end position="505"/>
    </location>
</feature>
<comment type="subcellular location">
    <subcellularLocation>
        <location evidence="1">Membrane</location>
        <topology evidence="1">Multi-pass membrane protein</topology>
    </subcellularLocation>
</comment>
<reference evidence="9 10" key="1">
    <citation type="journal article" date="2007" name="Science">
        <title>The Chlamydomonas genome reveals the evolution of key animal and plant functions.</title>
        <authorList>
            <person name="Merchant S.S."/>
            <person name="Prochnik S.E."/>
            <person name="Vallon O."/>
            <person name="Harris E.H."/>
            <person name="Karpowicz S.J."/>
            <person name="Witman G.B."/>
            <person name="Terry A."/>
            <person name="Salamov A."/>
            <person name="Fritz-Laylin L.K."/>
            <person name="Marechal-Drouard L."/>
            <person name="Marshall W.F."/>
            <person name="Qu L.H."/>
            <person name="Nelson D.R."/>
            <person name="Sanderfoot A.A."/>
            <person name="Spalding M.H."/>
            <person name="Kapitonov V.V."/>
            <person name="Ren Q."/>
            <person name="Ferris P."/>
            <person name="Lindquist E."/>
            <person name="Shapiro H."/>
            <person name="Lucas S.M."/>
            <person name="Grimwood J."/>
            <person name="Schmutz J."/>
            <person name="Cardol P."/>
            <person name="Cerutti H."/>
            <person name="Chanfreau G."/>
            <person name="Chen C.L."/>
            <person name="Cognat V."/>
            <person name="Croft M.T."/>
            <person name="Dent R."/>
            <person name="Dutcher S."/>
            <person name="Fernandez E."/>
            <person name="Fukuzawa H."/>
            <person name="Gonzalez-Ballester D."/>
            <person name="Gonzalez-Halphen D."/>
            <person name="Hallmann A."/>
            <person name="Hanikenne M."/>
            <person name="Hippler M."/>
            <person name="Inwood W."/>
            <person name="Jabbari K."/>
            <person name="Kalanon M."/>
            <person name="Kuras R."/>
            <person name="Lefebvre P.A."/>
            <person name="Lemaire S.D."/>
            <person name="Lobanov A.V."/>
            <person name="Lohr M."/>
            <person name="Manuell A."/>
            <person name="Meier I."/>
            <person name="Mets L."/>
            <person name="Mittag M."/>
            <person name="Mittelmeier T."/>
            <person name="Moroney J.V."/>
            <person name="Moseley J."/>
            <person name="Napoli C."/>
            <person name="Nedelcu A.M."/>
            <person name="Niyogi K."/>
            <person name="Novoselov S.V."/>
            <person name="Paulsen I.T."/>
            <person name="Pazour G."/>
            <person name="Purton S."/>
            <person name="Ral J.P."/>
            <person name="Riano-Pachon D.M."/>
            <person name="Riekhof W."/>
            <person name="Rymarquis L."/>
            <person name="Schroda M."/>
            <person name="Stern D."/>
            <person name="Umen J."/>
            <person name="Willows R."/>
            <person name="Wilson N."/>
            <person name="Zimmer S.L."/>
            <person name="Allmer J."/>
            <person name="Balk J."/>
            <person name="Bisova K."/>
            <person name="Chen C.J."/>
            <person name="Elias M."/>
            <person name="Gendler K."/>
            <person name="Hauser C."/>
            <person name="Lamb M.R."/>
            <person name="Ledford H."/>
            <person name="Long J.C."/>
            <person name="Minagawa J."/>
            <person name="Page M.D."/>
            <person name="Pan J."/>
            <person name="Pootakham W."/>
            <person name="Roje S."/>
            <person name="Rose A."/>
            <person name="Stahlberg E."/>
            <person name="Terauchi A.M."/>
            <person name="Yang P."/>
            <person name="Ball S."/>
            <person name="Bowler C."/>
            <person name="Dieckmann C.L."/>
            <person name="Gladyshev V.N."/>
            <person name="Green P."/>
            <person name="Jorgensen R."/>
            <person name="Mayfield S."/>
            <person name="Mueller-Roeber B."/>
            <person name="Rajamani S."/>
            <person name="Sayre R.T."/>
            <person name="Brokstein P."/>
            <person name="Dubchak I."/>
            <person name="Goodstein D."/>
            <person name="Hornick L."/>
            <person name="Huang Y.W."/>
            <person name="Jhaveri J."/>
            <person name="Luo Y."/>
            <person name="Martinez D."/>
            <person name="Ngau W.C."/>
            <person name="Otillar B."/>
            <person name="Poliakov A."/>
            <person name="Porter A."/>
            <person name="Szajkowski L."/>
            <person name="Werner G."/>
            <person name="Zhou K."/>
            <person name="Grigoriev I.V."/>
            <person name="Rokhsar D.S."/>
            <person name="Grossman A.R."/>
        </authorList>
    </citation>
    <scope>NUCLEOTIDE SEQUENCE [LARGE SCALE GENOMIC DNA]</scope>
    <source>
        <strain evidence="10">CC-503</strain>
    </source>
</reference>
<evidence type="ECO:0000256" key="3">
    <source>
        <dbReference type="ARBA" id="ARBA00022448"/>
    </source>
</evidence>
<comment type="similarity">
    <text evidence="2">Belongs to the SLC29A/ENT transporter (TC 2.A.57) family.</text>
</comment>
<feature type="transmembrane region" description="Helical" evidence="8">
    <location>
        <begin position="138"/>
        <end position="157"/>
    </location>
</feature>
<dbReference type="Gramene" id="PNW84001">
    <property type="protein sequence ID" value="PNW84001"/>
    <property type="gene ID" value="CHLRE_04g212250v5"/>
</dbReference>
<protein>
    <submittedName>
        <fullName evidence="9">Uncharacterized protein</fullName>
    </submittedName>
</protein>